<dbReference type="Proteomes" id="UP000283841">
    <property type="component" value="Unassembled WGS sequence"/>
</dbReference>
<organism evidence="2 3">
    <name type="scientific">Byssochlamys spectabilis</name>
    <name type="common">Paecilomyces variotii</name>
    <dbReference type="NCBI Taxonomy" id="264951"/>
    <lineage>
        <taxon>Eukaryota</taxon>
        <taxon>Fungi</taxon>
        <taxon>Dikarya</taxon>
        <taxon>Ascomycota</taxon>
        <taxon>Pezizomycotina</taxon>
        <taxon>Eurotiomycetes</taxon>
        <taxon>Eurotiomycetidae</taxon>
        <taxon>Eurotiales</taxon>
        <taxon>Thermoascaceae</taxon>
        <taxon>Paecilomyces</taxon>
    </lineage>
</organism>
<evidence type="ECO:0000313" key="2">
    <source>
        <dbReference type="EMBL" id="RWQ98020.1"/>
    </source>
</evidence>
<protein>
    <submittedName>
        <fullName evidence="2">Uncharacterized protein</fullName>
    </submittedName>
</protein>
<gene>
    <name evidence="2" type="ORF">C8Q69DRAFT_457507</name>
</gene>
<feature type="compositionally biased region" description="Polar residues" evidence="1">
    <location>
        <begin position="170"/>
        <end position="185"/>
    </location>
</feature>
<dbReference type="GeneID" id="39599183"/>
<evidence type="ECO:0000313" key="3">
    <source>
        <dbReference type="Proteomes" id="UP000283841"/>
    </source>
</evidence>
<accession>A0A443I1S8</accession>
<feature type="compositionally biased region" description="Low complexity" evidence="1">
    <location>
        <begin position="70"/>
        <end position="96"/>
    </location>
</feature>
<comment type="caution">
    <text evidence="2">The sequence shown here is derived from an EMBL/GenBank/DDBJ whole genome shotgun (WGS) entry which is preliminary data.</text>
</comment>
<name>A0A443I1S8_BYSSP</name>
<keyword evidence="3" id="KW-1185">Reference proteome</keyword>
<dbReference type="STRING" id="264951.A0A443I1S8"/>
<feature type="region of interest" description="Disordered" evidence="1">
    <location>
        <begin position="69"/>
        <end position="131"/>
    </location>
</feature>
<reference evidence="2 3" key="1">
    <citation type="journal article" date="2018" name="Front. Microbiol.">
        <title>Genomic and genetic insights into a cosmopolitan fungus, Paecilomyces variotii (Eurotiales).</title>
        <authorList>
            <person name="Urquhart A.S."/>
            <person name="Mondo S.J."/>
            <person name="Makela M.R."/>
            <person name="Hane J.K."/>
            <person name="Wiebenga A."/>
            <person name="He G."/>
            <person name="Mihaltcheva S."/>
            <person name="Pangilinan J."/>
            <person name="Lipzen A."/>
            <person name="Barry K."/>
            <person name="de Vries R.P."/>
            <person name="Grigoriev I.V."/>
            <person name="Idnurm A."/>
        </authorList>
    </citation>
    <scope>NUCLEOTIDE SEQUENCE [LARGE SCALE GENOMIC DNA]</scope>
    <source>
        <strain evidence="2 3">CBS 101075</strain>
    </source>
</reference>
<sequence>MISFPQEENPVAIESLTKNPTLDIQFEPRTTNWFGSHPEERVPFFTVHNNSFTKGSFFKQSKPKIIMANTPEPTKASSSSSSKQNSTSTPTPTRRPQVLDARALRDLNQQRRTAPRLPTSPEDIRKTPQYKAAARRWTSTIVALPILIYSSYILYERSTGKQQQKHLSKETPSSSTTAPAGAEST</sequence>
<dbReference type="RefSeq" id="XP_028487665.1">
    <property type="nucleotide sequence ID" value="XM_028629906.1"/>
</dbReference>
<dbReference type="AlphaFoldDB" id="A0A443I1S8"/>
<dbReference type="VEuPathDB" id="FungiDB:C8Q69DRAFT_457507"/>
<dbReference type="EMBL" id="RCNU01000002">
    <property type="protein sequence ID" value="RWQ98020.1"/>
    <property type="molecule type" value="Genomic_DNA"/>
</dbReference>
<evidence type="ECO:0000256" key="1">
    <source>
        <dbReference type="SAM" id="MobiDB-lite"/>
    </source>
</evidence>
<proteinExistence type="predicted"/>
<feature type="region of interest" description="Disordered" evidence="1">
    <location>
        <begin position="159"/>
        <end position="185"/>
    </location>
</feature>